<dbReference type="GO" id="GO:0006869">
    <property type="term" value="P:lipid transport"/>
    <property type="evidence" value="ECO:0007669"/>
    <property type="project" value="InterPro"/>
</dbReference>
<keyword evidence="3" id="KW-0812">Transmembrane</keyword>
<dbReference type="STRING" id="8078.ENSFHEP00000020738"/>
<reference evidence="4" key="2">
    <citation type="submission" date="2025-09" db="UniProtKB">
        <authorList>
            <consortium name="Ensembl"/>
        </authorList>
    </citation>
    <scope>IDENTIFICATION</scope>
</reference>
<evidence type="ECO:0000313" key="5">
    <source>
        <dbReference type="Proteomes" id="UP000265000"/>
    </source>
</evidence>
<dbReference type="Pfam" id="PF05461">
    <property type="entry name" value="ApoL"/>
    <property type="match status" value="1"/>
</dbReference>
<comment type="similarity">
    <text evidence="1">Belongs to the apolipoprotein L family.</text>
</comment>
<evidence type="ECO:0000256" key="3">
    <source>
        <dbReference type="SAM" id="Phobius"/>
    </source>
</evidence>
<dbReference type="AlphaFoldDB" id="A0A3Q2Q2H9"/>
<dbReference type="InterPro" id="IPR008405">
    <property type="entry name" value="ApoL"/>
</dbReference>
<dbReference type="GO" id="GO:0005576">
    <property type="term" value="C:extracellular region"/>
    <property type="evidence" value="ECO:0007669"/>
    <property type="project" value="InterPro"/>
</dbReference>
<keyword evidence="3" id="KW-1133">Transmembrane helix</keyword>
<dbReference type="GO" id="GO:0016020">
    <property type="term" value="C:membrane"/>
    <property type="evidence" value="ECO:0007669"/>
    <property type="project" value="TreeGrafter"/>
</dbReference>
<dbReference type="Ensembl" id="ENSFHET00000030319.1">
    <property type="protein sequence ID" value="ENSFHEP00000020738.1"/>
    <property type="gene ID" value="ENSFHEG00000022667.1"/>
</dbReference>
<dbReference type="PANTHER" id="PTHR14096:SF34">
    <property type="entry name" value="APOLIPOPROTEIN L3-LIKE-RELATED"/>
    <property type="match status" value="1"/>
</dbReference>
<keyword evidence="3" id="KW-0472">Membrane</keyword>
<sequence length="376" mass="40247">MPNIISGDNEPLTNHFELCDLLGDLLNKEPDARPTAGEILRRPIIMRFLRKKCQTTVEELQTKLGKLRALADALERVHEGTTIGSLTGGVIGAVGGITSIVGLVLAPFTLGASLIVTGVGVGVGAVGGVTAGASNITNMVNQSSDRKAVRSIIKEIEQKVSAVVSWLLEINNGLQTIRSQCPQTPGTDSKLTEENLRMAGCRAGKGLGGIAELIRLVSVVNIGKIAAQASRAVRVAEVATGVLSGLFVAVDLFFIAMDAKEIHHIREAREAEMRNERPSTSESETGGTMSSSDEATLLSNSLMQESDGSESDFRFGAQGASSPPAEIKSEIMKFVQTVREAADNLKQVLDELKNIILSITLFHEENELEWQNMELM</sequence>
<feature type="transmembrane region" description="Helical" evidence="3">
    <location>
        <begin position="238"/>
        <end position="257"/>
    </location>
</feature>
<name>A0A3Q2Q2H9_FUNHE</name>
<feature type="compositionally biased region" description="Basic and acidic residues" evidence="2">
    <location>
        <begin position="268"/>
        <end position="279"/>
    </location>
</feature>
<dbReference type="GeneTree" id="ENSGT01030000234599"/>
<feature type="region of interest" description="Disordered" evidence="2">
    <location>
        <begin position="268"/>
        <end position="294"/>
    </location>
</feature>
<evidence type="ECO:0000256" key="2">
    <source>
        <dbReference type="SAM" id="MobiDB-lite"/>
    </source>
</evidence>
<dbReference type="Proteomes" id="UP000265000">
    <property type="component" value="Unplaced"/>
</dbReference>
<dbReference type="PANTHER" id="PTHR14096">
    <property type="entry name" value="APOLIPOPROTEIN L"/>
    <property type="match status" value="1"/>
</dbReference>
<reference evidence="4" key="1">
    <citation type="submission" date="2025-08" db="UniProtKB">
        <authorList>
            <consortium name="Ensembl"/>
        </authorList>
    </citation>
    <scope>IDENTIFICATION</scope>
</reference>
<proteinExistence type="inferred from homology"/>
<dbReference type="GO" id="GO:0042157">
    <property type="term" value="P:lipoprotein metabolic process"/>
    <property type="evidence" value="ECO:0007669"/>
    <property type="project" value="InterPro"/>
</dbReference>
<keyword evidence="5" id="KW-1185">Reference proteome</keyword>
<organism evidence="4 5">
    <name type="scientific">Fundulus heteroclitus</name>
    <name type="common">Killifish</name>
    <name type="synonym">Mummichog</name>
    <dbReference type="NCBI Taxonomy" id="8078"/>
    <lineage>
        <taxon>Eukaryota</taxon>
        <taxon>Metazoa</taxon>
        <taxon>Chordata</taxon>
        <taxon>Craniata</taxon>
        <taxon>Vertebrata</taxon>
        <taxon>Euteleostomi</taxon>
        <taxon>Actinopterygii</taxon>
        <taxon>Neopterygii</taxon>
        <taxon>Teleostei</taxon>
        <taxon>Neoteleostei</taxon>
        <taxon>Acanthomorphata</taxon>
        <taxon>Ovalentaria</taxon>
        <taxon>Atherinomorphae</taxon>
        <taxon>Cyprinodontiformes</taxon>
        <taxon>Fundulidae</taxon>
        <taxon>Fundulus</taxon>
    </lineage>
</organism>
<protein>
    <submittedName>
        <fullName evidence="4">Uncharacterized protein</fullName>
    </submittedName>
</protein>
<dbReference type="GO" id="GO:0008289">
    <property type="term" value="F:lipid binding"/>
    <property type="evidence" value="ECO:0007669"/>
    <property type="project" value="InterPro"/>
</dbReference>
<accession>A0A3Q2Q2H9</accession>
<evidence type="ECO:0000313" key="4">
    <source>
        <dbReference type="Ensembl" id="ENSFHEP00000020738.1"/>
    </source>
</evidence>
<evidence type="ECO:0000256" key="1">
    <source>
        <dbReference type="ARBA" id="ARBA00010090"/>
    </source>
</evidence>
<feature type="compositionally biased region" description="Low complexity" evidence="2">
    <location>
        <begin position="280"/>
        <end position="292"/>
    </location>
</feature>